<feature type="compositionally biased region" description="Low complexity" evidence="10">
    <location>
        <begin position="185"/>
        <end position="203"/>
    </location>
</feature>
<evidence type="ECO:0000313" key="12">
    <source>
        <dbReference type="Proteomes" id="UP000015104"/>
    </source>
</evidence>
<keyword evidence="9" id="KW-0175">Coiled coil</keyword>
<comment type="subcellular location">
    <subcellularLocation>
        <location evidence="1 8">Nucleus</location>
    </subcellularLocation>
</comment>
<dbReference type="AlphaFoldDB" id="T1KKK1"/>
<dbReference type="GO" id="GO:0003712">
    <property type="term" value="F:transcription coregulator activity"/>
    <property type="evidence" value="ECO:0007669"/>
    <property type="project" value="InterPro"/>
</dbReference>
<organism evidence="11 12">
    <name type="scientific">Tetranychus urticae</name>
    <name type="common">Two-spotted spider mite</name>
    <dbReference type="NCBI Taxonomy" id="32264"/>
    <lineage>
        <taxon>Eukaryota</taxon>
        <taxon>Metazoa</taxon>
        <taxon>Ecdysozoa</taxon>
        <taxon>Arthropoda</taxon>
        <taxon>Chelicerata</taxon>
        <taxon>Arachnida</taxon>
        <taxon>Acari</taxon>
        <taxon>Acariformes</taxon>
        <taxon>Trombidiformes</taxon>
        <taxon>Prostigmata</taxon>
        <taxon>Eleutherengona</taxon>
        <taxon>Raphignathae</taxon>
        <taxon>Tetranychoidea</taxon>
        <taxon>Tetranychidae</taxon>
        <taxon>Tetranychus</taxon>
    </lineage>
</organism>
<keyword evidence="12" id="KW-1185">Reference proteome</keyword>
<evidence type="ECO:0000256" key="1">
    <source>
        <dbReference type="ARBA" id="ARBA00004123"/>
    </source>
</evidence>
<dbReference type="PANTHER" id="PTHR13208">
    <property type="entry name" value="MEDIATOR OF RNA POLYMERASE II TRANSCRIPTION SUBUNIT 4"/>
    <property type="match status" value="1"/>
</dbReference>
<dbReference type="eggNOG" id="KOG4552">
    <property type="taxonomic scope" value="Eukaryota"/>
</dbReference>
<feature type="region of interest" description="Disordered" evidence="10">
    <location>
        <begin position="225"/>
        <end position="252"/>
    </location>
</feature>
<comment type="function">
    <text evidence="8">Component of the Mediator complex, a coactivator involved in the regulated transcription of nearly all RNA polymerase II-dependent genes. Mediator functions as a bridge to convey information from gene-specific regulatory proteins to the basal RNA polymerase II transcription machinery. Mediator is recruited to promoters by direct interactions with regulatory proteins and serves as a scaffold for the assembly of a functional preinitiation complex with RNA polymerase II and the general transcription factors.</text>
</comment>
<dbReference type="CTD" id="29079"/>
<dbReference type="Pfam" id="PF10018">
    <property type="entry name" value="Med4"/>
    <property type="match status" value="1"/>
</dbReference>
<evidence type="ECO:0000256" key="7">
    <source>
        <dbReference type="ARBA" id="ARBA00031257"/>
    </source>
</evidence>
<evidence type="ECO:0000256" key="2">
    <source>
        <dbReference type="ARBA" id="ARBA00009626"/>
    </source>
</evidence>
<evidence type="ECO:0000256" key="6">
    <source>
        <dbReference type="ARBA" id="ARBA00023242"/>
    </source>
</evidence>
<comment type="subunit">
    <text evidence="8">Component of the Mediator complex.</text>
</comment>
<accession>T1KKK1</accession>
<evidence type="ECO:0000313" key="11">
    <source>
        <dbReference type="EnsemblMetazoa" id="tetur13g04020.1"/>
    </source>
</evidence>
<dbReference type="GO" id="GO:0006357">
    <property type="term" value="P:regulation of transcription by RNA polymerase II"/>
    <property type="evidence" value="ECO:0007669"/>
    <property type="project" value="InterPro"/>
</dbReference>
<dbReference type="OrthoDB" id="1929813at2759"/>
<dbReference type="GO" id="GO:0070847">
    <property type="term" value="C:core mediator complex"/>
    <property type="evidence" value="ECO:0007669"/>
    <property type="project" value="TreeGrafter"/>
</dbReference>
<feature type="region of interest" description="Disordered" evidence="10">
    <location>
        <begin position="183"/>
        <end position="203"/>
    </location>
</feature>
<evidence type="ECO:0000256" key="3">
    <source>
        <dbReference type="ARBA" id="ARBA00020629"/>
    </source>
</evidence>
<comment type="similarity">
    <text evidence="2 8">Belongs to the Mediator complex subunit 4 family.</text>
</comment>
<feature type="compositionally biased region" description="Low complexity" evidence="10">
    <location>
        <begin position="240"/>
        <end position="252"/>
    </location>
</feature>
<dbReference type="GO" id="GO:0016592">
    <property type="term" value="C:mediator complex"/>
    <property type="evidence" value="ECO:0007669"/>
    <property type="project" value="InterPro"/>
</dbReference>
<keyword evidence="5 8" id="KW-0804">Transcription</keyword>
<sequence>MTVNQYIKDVILGLINEIEQLSKSLIENMINNKRLRPNSGHTVNLTELGDSLVAKNAQLKKSIKLAMEMEEMAKKVDLLNLDISRADEEIKHLTKSFKEAEHILATAIYQAKQKLALIRQANAHPVPSEELIKYAYKISSCHSVAAPYNWEQGDLRRPYPTDIEMRSGFIGQMGGFVTSMATTGQQQQSSYNAQAAPNSSQQPMVEDHVFTKGFLESVHSSIDSKATISKDNIEDVEVMSTDSSSSSSSDSQ</sequence>
<reference evidence="11" key="2">
    <citation type="submission" date="2015-06" db="UniProtKB">
        <authorList>
            <consortium name="EnsemblMetazoa"/>
        </authorList>
    </citation>
    <scope>IDENTIFICATION</scope>
</reference>
<evidence type="ECO:0000256" key="5">
    <source>
        <dbReference type="ARBA" id="ARBA00023163"/>
    </source>
</evidence>
<feature type="coiled-coil region" evidence="9">
    <location>
        <begin position="69"/>
        <end position="103"/>
    </location>
</feature>
<dbReference type="InterPro" id="IPR019258">
    <property type="entry name" value="Mediator_Med4"/>
</dbReference>
<dbReference type="HOGENOM" id="CLU_082233_1_0_1"/>
<dbReference type="EMBL" id="CAEY01000176">
    <property type="status" value="NOT_ANNOTATED_CDS"/>
    <property type="molecule type" value="Genomic_DNA"/>
</dbReference>
<dbReference type="STRING" id="32264.T1KKK1"/>
<dbReference type="KEGG" id="tut:107364890"/>
<name>T1KKK1_TETUR</name>
<dbReference type="GeneID" id="107364890"/>
<evidence type="ECO:0000256" key="4">
    <source>
        <dbReference type="ARBA" id="ARBA00023015"/>
    </source>
</evidence>
<keyword evidence="4 8" id="KW-0805">Transcription regulation</keyword>
<dbReference type="Proteomes" id="UP000015104">
    <property type="component" value="Unassembled WGS sequence"/>
</dbReference>
<evidence type="ECO:0000256" key="9">
    <source>
        <dbReference type="SAM" id="Coils"/>
    </source>
</evidence>
<reference evidence="12" key="1">
    <citation type="submission" date="2011-08" db="EMBL/GenBank/DDBJ databases">
        <authorList>
            <person name="Rombauts S."/>
        </authorList>
    </citation>
    <scope>NUCLEOTIDE SEQUENCE</scope>
    <source>
        <strain evidence="12">London</strain>
    </source>
</reference>
<dbReference type="EnsemblMetazoa" id="tetur13g04020.1">
    <property type="protein sequence ID" value="tetur13g04020.1"/>
    <property type="gene ID" value="tetur13g04020"/>
</dbReference>
<protein>
    <recommendedName>
        <fullName evidence="3 8">Mediator of RNA polymerase II transcription subunit 4</fullName>
    </recommendedName>
    <alternativeName>
        <fullName evidence="7 8">Mediator complex subunit 4</fullName>
    </alternativeName>
</protein>
<keyword evidence="8" id="KW-0010">Activator</keyword>
<proteinExistence type="inferred from homology"/>
<dbReference type="PANTHER" id="PTHR13208:SF2">
    <property type="entry name" value="MEDIATOR OF RNA POLYMERASE II TRANSCRIPTION SUBUNIT 4"/>
    <property type="match status" value="1"/>
</dbReference>
<keyword evidence="6 8" id="KW-0539">Nucleus</keyword>
<evidence type="ECO:0000256" key="8">
    <source>
        <dbReference type="RuleBase" id="RU364141"/>
    </source>
</evidence>
<dbReference type="OMA" id="LEMRLGM"/>
<gene>
    <name evidence="11" type="primary">107364890</name>
    <name evidence="8" type="synonym">MED4</name>
</gene>
<evidence type="ECO:0000256" key="10">
    <source>
        <dbReference type="SAM" id="MobiDB-lite"/>
    </source>
</evidence>